<keyword evidence="8" id="KW-1185">Reference proteome</keyword>
<dbReference type="FunFam" id="1.25.40.10:FF:000899">
    <property type="entry name" value="Si:ch211-114c17.1"/>
    <property type="match status" value="1"/>
</dbReference>
<reference evidence="7" key="2">
    <citation type="submission" date="2025-09" db="UniProtKB">
        <authorList>
            <consortium name="Ensembl"/>
        </authorList>
    </citation>
    <scope>IDENTIFICATION</scope>
</reference>
<sequence>MAAEGTEDLGNNGQLTNPSELYEPEAADLPKTDVKESAERGADGGDTGVPTTPYTAEGEEEEEGEMPADFQRLWKLTSDNPQDFNSWTDLLQYCEQEGHMRACRQALNAFLLRYPLCYGYWKKFADLERRAGHVNKAEEVCERGLKAIPLSVDLWIHYINLLLGTLNMNLPESTQRIRSVFEEAVAVAGWDFHSDRLWDLYAEWEKEQGNLNFMTGVYDRVLRVPTQFYNTHYEKYAILIDHILYVLTSFFSSAEEEERPPGEEESSTIDEEAVQKMQELLMVSREELYQQNEAEVRKRWNFEDAIKRPYFHVKPLDRAQLKAWQSYLDWEIAEAETAAVDAEGAAVEGNEGSKQECVAGHNRVLILFERCLIACALYEEFWNKYVHYLAPHGLEEVRNVYRRACEIHLPYKHSIHLQWASFEEKHGNITEAQRILESLEMTVPGLAAVRLRRVGLERRAGRLDVAEALLKETVEKSKDNPQLHAFYSIKLARFLHKLCKSPSRARTVLQEAIELSPDNGRLYHNLLELEMSGDLRSNGGGILQCVAKAVAAPLSPKTKILFSQRGLQFAEDFGTTVQSVLSMYEEHQKLLKEHDAKRQAEHGDNGDTEKMSKMDDASALTVPQTAPPTMPHVPMTTPPPSMMGGDMSGSYGSYGSWYQQQQYGGYGSYQNPWNQYNQYYPPS</sequence>
<evidence type="ECO:0000256" key="4">
    <source>
        <dbReference type="ARBA" id="ARBA00023187"/>
    </source>
</evidence>
<feature type="compositionally biased region" description="Pro residues" evidence="6">
    <location>
        <begin position="625"/>
        <end position="634"/>
    </location>
</feature>
<dbReference type="Pfam" id="PF23241">
    <property type="entry name" value="HAT_PRP39_C"/>
    <property type="match status" value="2"/>
</dbReference>
<dbReference type="SUPFAM" id="SSF48452">
    <property type="entry name" value="TPR-like"/>
    <property type="match status" value="1"/>
</dbReference>
<keyword evidence="2" id="KW-0507">mRNA processing</keyword>
<dbReference type="InterPro" id="IPR003107">
    <property type="entry name" value="HAT"/>
</dbReference>
<dbReference type="GO" id="GO:0000395">
    <property type="term" value="P:mRNA 5'-splice site recognition"/>
    <property type="evidence" value="ECO:0007669"/>
    <property type="project" value="TreeGrafter"/>
</dbReference>
<feature type="compositionally biased region" description="Acidic residues" evidence="6">
    <location>
        <begin position="57"/>
        <end position="66"/>
    </location>
</feature>
<dbReference type="GO" id="GO:0030627">
    <property type="term" value="F:pre-mRNA 5'-splice site binding"/>
    <property type="evidence" value="ECO:0007669"/>
    <property type="project" value="TreeGrafter"/>
</dbReference>
<evidence type="ECO:0000313" key="8">
    <source>
        <dbReference type="Proteomes" id="UP001108240"/>
    </source>
</evidence>
<evidence type="ECO:0000256" key="6">
    <source>
        <dbReference type="SAM" id="MobiDB-lite"/>
    </source>
</evidence>
<evidence type="ECO:0000256" key="1">
    <source>
        <dbReference type="ARBA" id="ARBA00004123"/>
    </source>
</evidence>
<dbReference type="GeneTree" id="ENSGT00940000165913"/>
<dbReference type="GO" id="GO:0005685">
    <property type="term" value="C:U1 snRNP"/>
    <property type="evidence" value="ECO:0007669"/>
    <property type="project" value="TreeGrafter"/>
</dbReference>
<dbReference type="Pfam" id="PF23240">
    <property type="entry name" value="HAT_PRP39_N"/>
    <property type="match status" value="1"/>
</dbReference>
<comment type="subcellular location">
    <subcellularLocation>
        <location evidence="1">Nucleus</location>
    </subcellularLocation>
</comment>
<dbReference type="Gene3D" id="1.25.40.10">
    <property type="entry name" value="Tetratricopeptide repeat domain"/>
    <property type="match status" value="2"/>
</dbReference>
<organism evidence="7 8">
    <name type="scientific">Cyprinus carpio carpio</name>
    <dbReference type="NCBI Taxonomy" id="630221"/>
    <lineage>
        <taxon>Eukaryota</taxon>
        <taxon>Metazoa</taxon>
        <taxon>Chordata</taxon>
        <taxon>Craniata</taxon>
        <taxon>Vertebrata</taxon>
        <taxon>Euteleostomi</taxon>
        <taxon>Actinopterygii</taxon>
        <taxon>Neopterygii</taxon>
        <taxon>Teleostei</taxon>
        <taxon>Ostariophysi</taxon>
        <taxon>Cypriniformes</taxon>
        <taxon>Cyprinidae</taxon>
        <taxon>Cyprininae</taxon>
        <taxon>Cyprinus</taxon>
    </lineage>
</organism>
<dbReference type="Proteomes" id="UP001108240">
    <property type="component" value="Unplaced"/>
</dbReference>
<accession>A0A8C1AF25</accession>
<accession>A0A8C1N444</accession>
<feature type="compositionally biased region" description="Basic and acidic residues" evidence="6">
    <location>
        <begin position="593"/>
        <end position="616"/>
    </location>
</feature>
<dbReference type="PANTHER" id="PTHR17204">
    <property type="entry name" value="PRE-MRNA PROCESSING PROTEIN PRP39-RELATED"/>
    <property type="match status" value="1"/>
</dbReference>
<dbReference type="AlphaFoldDB" id="A0A8C1AF25"/>
<dbReference type="FunFam" id="1.25.40.10:FF:000091">
    <property type="entry name" value="Pre-mRNA-processing factor 39"/>
    <property type="match status" value="1"/>
</dbReference>
<dbReference type="Ensembl" id="ENSCCRT00000018747.2">
    <property type="protein sequence ID" value="ENSCCRP00000017200.2"/>
    <property type="gene ID" value="ENSCCRG00000009610.2"/>
</dbReference>
<protein>
    <submittedName>
        <fullName evidence="7">Si:ch211-114c17.1</fullName>
    </submittedName>
</protein>
<feature type="compositionally biased region" description="Polar residues" evidence="6">
    <location>
        <begin position="9"/>
        <end position="19"/>
    </location>
</feature>
<dbReference type="PANTHER" id="PTHR17204:SF24">
    <property type="entry name" value="PRE-MRNA-PROCESSING FACTOR 39-LIKE ISOFORM X1"/>
    <property type="match status" value="1"/>
</dbReference>
<name>A0A8C1AF25_CYPCA</name>
<evidence type="ECO:0000256" key="2">
    <source>
        <dbReference type="ARBA" id="ARBA00022664"/>
    </source>
</evidence>
<keyword evidence="5" id="KW-0539">Nucleus</keyword>
<feature type="region of interest" description="Disordered" evidence="6">
    <location>
        <begin position="593"/>
        <end position="634"/>
    </location>
</feature>
<keyword evidence="4" id="KW-0508">mRNA splicing</keyword>
<dbReference type="GO" id="GO:0071004">
    <property type="term" value="C:U2-type prespliceosome"/>
    <property type="evidence" value="ECO:0007669"/>
    <property type="project" value="TreeGrafter"/>
</dbReference>
<dbReference type="InterPro" id="IPR059164">
    <property type="entry name" value="HAT_PRP39_C"/>
</dbReference>
<keyword evidence="3" id="KW-0677">Repeat</keyword>
<feature type="region of interest" description="Disordered" evidence="6">
    <location>
        <begin position="1"/>
        <end position="67"/>
    </location>
</feature>
<reference evidence="7" key="1">
    <citation type="submission" date="2025-08" db="UniProtKB">
        <authorList>
            <consortium name="Ensembl"/>
        </authorList>
    </citation>
    <scope>IDENTIFICATION</scope>
</reference>
<dbReference type="GO" id="GO:0000243">
    <property type="term" value="C:commitment complex"/>
    <property type="evidence" value="ECO:0007669"/>
    <property type="project" value="TreeGrafter"/>
</dbReference>
<evidence type="ECO:0000256" key="5">
    <source>
        <dbReference type="ARBA" id="ARBA00023242"/>
    </source>
</evidence>
<proteinExistence type="predicted"/>
<feature type="compositionally biased region" description="Basic and acidic residues" evidence="6">
    <location>
        <begin position="28"/>
        <end position="43"/>
    </location>
</feature>
<dbReference type="InterPro" id="IPR011990">
    <property type="entry name" value="TPR-like_helical_dom_sf"/>
</dbReference>
<evidence type="ECO:0000313" key="7">
    <source>
        <dbReference type="Ensembl" id="ENSCCRP00000017200.2"/>
    </source>
</evidence>
<dbReference type="SMART" id="SM00386">
    <property type="entry name" value="HAT"/>
    <property type="match status" value="6"/>
</dbReference>
<evidence type="ECO:0000256" key="3">
    <source>
        <dbReference type="ARBA" id="ARBA00022737"/>
    </source>
</evidence>